<feature type="transmembrane region" description="Helical" evidence="1">
    <location>
        <begin position="12"/>
        <end position="33"/>
    </location>
</feature>
<keyword evidence="1" id="KW-0812">Transmembrane</keyword>
<dbReference type="Proteomes" id="UP001596074">
    <property type="component" value="Unassembled WGS sequence"/>
</dbReference>
<evidence type="ECO:0000259" key="2">
    <source>
        <dbReference type="Pfam" id="PF13239"/>
    </source>
</evidence>
<organism evidence="3 4">
    <name type="scientific">Actinomadura rugatobispora</name>
    <dbReference type="NCBI Taxonomy" id="1994"/>
    <lineage>
        <taxon>Bacteria</taxon>
        <taxon>Bacillati</taxon>
        <taxon>Actinomycetota</taxon>
        <taxon>Actinomycetes</taxon>
        <taxon>Streptosporangiales</taxon>
        <taxon>Thermomonosporaceae</taxon>
        <taxon>Actinomadura</taxon>
    </lineage>
</organism>
<evidence type="ECO:0000256" key="1">
    <source>
        <dbReference type="SAM" id="Phobius"/>
    </source>
</evidence>
<reference evidence="4" key="1">
    <citation type="journal article" date="2019" name="Int. J. Syst. Evol. Microbiol.">
        <title>The Global Catalogue of Microorganisms (GCM) 10K type strain sequencing project: providing services to taxonomists for standard genome sequencing and annotation.</title>
        <authorList>
            <consortium name="The Broad Institute Genomics Platform"/>
            <consortium name="The Broad Institute Genome Sequencing Center for Infectious Disease"/>
            <person name="Wu L."/>
            <person name="Ma J."/>
        </authorList>
    </citation>
    <scope>NUCLEOTIDE SEQUENCE [LARGE SCALE GENOMIC DNA]</scope>
    <source>
        <strain evidence="4">KCTC 42087</strain>
    </source>
</reference>
<dbReference type="Pfam" id="PF13239">
    <property type="entry name" value="2TM"/>
    <property type="match status" value="1"/>
</dbReference>
<accession>A0ABW1A5C0</accession>
<dbReference type="EMBL" id="JBHSON010000032">
    <property type="protein sequence ID" value="MFC5748440.1"/>
    <property type="molecule type" value="Genomic_DNA"/>
</dbReference>
<feature type="transmembrane region" description="Helical" evidence="1">
    <location>
        <begin position="39"/>
        <end position="61"/>
    </location>
</feature>
<keyword evidence="1" id="KW-1133">Transmembrane helix</keyword>
<dbReference type="InterPro" id="IPR025698">
    <property type="entry name" value="2TM_dom"/>
</dbReference>
<protein>
    <submittedName>
        <fullName evidence="3">2TM domain-containing protein</fullName>
    </submittedName>
</protein>
<proteinExistence type="predicted"/>
<gene>
    <name evidence="3" type="ORF">ACFPZN_22700</name>
</gene>
<evidence type="ECO:0000313" key="3">
    <source>
        <dbReference type="EMBL" id="MFC5748440.1"/>
    </source>
</evidence>
<evidence type="ECO:0000313" key="4">
    <source>
        <dbReference type="Proteomes" id="UP001596074"/>
    </source>
</evidence>
<comment type="caution">
    <text evidence="3">The sequence shown here is derived from an EMBL/GenBank/DDBJ whole genome shotgun (WGS) entry which is preliminary data.</text>
</comment>
<keyword evidence="1" id="KW-0472">Membrane</keyword>
<sequence>MRTPSKNAQKWGFRADFIAYVVGVAAQIVVWWLVTPEHFFWPLWSMIGWGVGLGFHAWAVYRPSRPGI</sequence>
<name>A0ABW1A5C0_9ACTN</name>
<feature type="domain" description="2TM" evidence="2">
    <location>
        <begin position="7"/>
        <end position="63"/>
    </location>
</feature>
<keyword evidence="4" id="KW-1185">Reference proteome</keyword>